<comment type="subcellular location">
    <subcellularLocation>
        <location evidence="1">Chromosome</location>
    </subcellularLocation>
</comment>
<sequence length="154" mass="17375">MAKKLAADDPNLIAMIVDHLKSRGLFDEFRRDCLADVDTKPAYQNLRQRVDNFVSNHLANHEWNPSLNKNQLRNELRQRVCKSGMLESGVDRIISQVVDPKLYHIFKPQIEKAVHEFMATEMKEDVVPNPPPEPEKQELSASASGSTSNALAPA</sequence>
<evidence type="ECO:0000256" key="3">
    <source>
        <dbReference type="ARBA" id="ARBA00022454"/>
    </source>
</evidence>
<accession>A0A401SGS2</accession>
<name>A0A401SGS2_CHIPU</name>
<dbReference type="InterPro" id="IPR055264">
    <property type="entry name" value="BOD1/SHG1_dom"/>
</dbReference>
<evidence type="ECO:0000259" key="5">
    <source>
        <dbReference type="Pfam" id="PF05205"/>
    </source>
</evidence>
<dbReference type="Pfam" id="PF05205">
    <property type="entry name" value="COMPASS-Shg1"/>
    <property type="match status" value="1"/>
</dbReference>
<feature type="region of interest" description="Disordered" evidence="4">
    <location>
        <begin position="122"/>
        <end position="154"/>
    </location>
</feature>
<comment type="similarity">
    <text evidence="2">Belongs to the BOD1 family.</text>
</comment>
<protein>
    <recommendedName>
        <fullName evidence="5">BOD1/SHG1 domain-containing protein</fullName>
    </recommendedName>
</protein>
<dbReference type="Proteomes" id="UP000287033">
    <property type="component" value="Unassembled WGS sequence"/>
</dbReference>
<dbReference type="InterPro" id="IPR043244">
    <property type="entry name" value="BOD1L1"/>
</dbReference>
<evidence type="ECO:0000256" key="4">
    <source>
        <dbReference type="SAM" id="MobiDB-lite"/>
    </source>
</evidence>
<feature type="compositionally biased region" description="Polar residues" evidence="4">
    <location>
        <begin position="139"/>
        <end position="154"/>
    </location>
</feature>
<evidence type="ECO:0000256" key="1">
    <source>
        <dbReference type="ARBA" id="ARBA00004286"/>
    </source>
</evidence>
<organism evidence="6 7">
    <name type="scientific">Chiloscyllium punctatum</name>
    <name type="common">Brownbanded bambooshark</name>
    <name type="synonym">Hemiscyllium punctatum</name>
    <dbReference type="NCBI Taxonomy" id="137246"/>
    <lineage>
        <taxon>Eukaryota</taxon>
        <taxon>Metazoa</taxon>
        <taxon>Chordata</taxon>
        <taxon>Craniata</taxon>
        <taxon>Vertebrata</taxon>
        <taxon>Chondrichthyes</taxon>
        <taxon>Elasmobranchii</taxon>
        <taxon>Galeomorphii</taxon>
        <taxon>Galeoidea</taxon>
        <taxon>Orectolobiformes</taxon>
        <taxon>Hemiscylliidae</taxon>
        <taxon>Chiloscyllium</taxon>
    </lineage>
</organism>
<keyword evidence="7" id="KW-1185">Reference proteome</keyword>
<dbReference type="STRING" id="137246.A0A401SGS2"/>
<dbReference type="EMBL" id="BEZZ01000255">
    <property type="protein sequence ID" value="GCC29543.1"/>
    <property type="molecule type" value="Genomic_DNA"/>
</dbReference>
<dbReference type="OMA" id="IICQVVD"/>
<evidence type="ECO:0000256" key="2">
    <source>
        <dbReference type="ARBA" id="ARBA00008463"/>
    </source>
</evidence>
<evidence type="ECO:0000313" key="7">
    <source>
        <dbReference type="Proteomes" id="UP000287033"/>
    </source>
</evidence>
<feature type="domain" description="BOD1/SHG1" evidence="5">
    <location>
        <begin position="16"/>
        <end position="111"/>
    </location>
</feature>
<dbReference type="AlphaFoldDB" id="A0A401SGS2"/>
<gene>
    <name evidence="6" type="ORF">chiPu_0007985</name>
</gene>
<evidence type="ECO:0000313" key="6">
    <source>
        <dbReference type="EMBL" id="GCC29543.1"/>
    </source>
</evidence>
<keyword evidence="3" id="KW-0158">Chromosome</keyword>
<dbReference type="PANTHER" id="PTHR47391:SF1">
    <property type="entry name" value="BIORIENTATION OF CHROMOSOMES IN CELL DIVISION 1 LIKE 1"/>
    <property type="match status" value="1"/>
</dbReference>
<proteinExistence type="inferred from homology"/>
<dbReference type="OrthoDB" id="7605699at2759"/>
<comment type="caution">
    <text evidence="6">The sequence shown here is derived from an EMBL/GenBank/DDBJ whole genome shotgun (WGS) entry which is preliminary data.</text>
</comment>
<reference evidence="6 7" key="1">
    <citation type="journal article" date="2018" name="Nat. Ecol. Evol.">
        <title>Shark genomes provide insights into elasmobranch evolution and the origin of vertebrates.</title>
        <authorList>
            <person name="Hara Y"/>
            <person name="Yamaguchi K"/>
            <person name="Onimaru K"/>
            <person name="Kadota M"/>
            <person name="Koyanagi M"/>
            <person name="Keeley SD"/>
            <person name="Tatsumi K"/>
            <person name="Tanaka K"/>
            <person name="Motone F"/>
            <person name="Kageyama Y"/>
            <person name="Nozu R"/>
            <person name="Adachi N"/>
            <person name="Nishimura O"/>
            <person name="Nakagawa R"/>
            <person name="Tanegashima C"/>
            <person name="Kiyatake I"/>
            <person name="Matsumoto R"/>
            <person name="Murakumo K"/>
            <person name="Nishida K"/>
            <person name="Terakita A"/>
            <person name="Kuratani S"/>
            <person name="Sato K"/>
            <person name="Hyodo S Kuraku.S."/>
        </authorList>
    </citation>
    <scope>NUCLEOTIDE SEQUENCE [LARGE SCALE GENOMIC DNA]</scope>
</reference>
<dbReference type="GO" id="GO:0005694">
    <property type="term" value="C:chromosome"/>
    <property type="evidence" value="ECO:0007669"/>
    <property type="project" value="UniProtKB-SubCell"/>
</dbReference>
<dbReference type="PANTHER" id="PTHR47391">
    <property type="entry name" value="BIORIENTATION OF CHROMOSOMES IN CELL DIVISION 1 LIKE 1"/>
    <property type="match status" value="1"/>
</dbReference>